<gene>
    <name evidence="10" type="ORF">SAMN05660830_00378</name>
</gene>
<dbReference type="InterPro" id="IPR037925">
    <property type="entry name" value="FlgE/F/G-like"/>
</dbReference>
<sequence>MSVMGSMYTGISGLTTHAERMSVLGNNLANTSTVGFKSGSVQFEDLFYSSRTLGASVGQVGHGSRVSSIYQDFSQGAYENTGSVTDLAIGGRGFFMVKDSVNGTEYVTRAGNFNFNKEGFLVNPQGLRVQGWKAGVTEASLTQGPIGDLQLDTFQSEPKETSIMSLSLNLSNKAVDKTTPAVPPAAGVGTDYFALFTKWDANTSPKEPIGDDTYSYQKTMNVFDKSGSAHEVTVYFDKARDETGRVTWEYVVAADPSEDGRPAFASADKKGVLMAGTMSFNSAGAMENMSAYTYRNSAVAPAVSNPDLKASWLPAEFDENGFPIFTANFSGLADVNDTNDVSATGEKPERIALDFGMSSKSAGMAYVNATQTMANTETADTNIASIAAADINKTKKAATSYDIASTTNSMNQDGYTAGFLQEITVDRNGVVSGRYSNGRKEELFVLGISDFANEQGLNLVGGNLYTASSSSGQANVSTANTGRVGNVSSNTLELSNVDMSRQMVKLITTQRGYQSNSKVITTSDEMLQEAINLKR</sequence>
<dbReference type="GO" id="GO:0005829">
    <property type="term" value="C:cytosol"/>
    <property type="evidence" value="ECO:0007669"/>
    <property type="project" value="TreeGrafter"/>
</dbReference>
<dbReference type="NCBIfam" id="TIGR03506">
    <property type="entry name" value="FlgEFG_subfam"/>
    <property type="match status" value="1"/>
</dbReference>
<evidence type="ECO:0000256" key="3">
    <source>
        <dbReference type="ARBA" id="ARBA00019015"/>
    </source>
</evidence>
<reference evidence="10 11" key="1">
    <citation type="submission" date="2016-11" db="EMBL/GenBank/DDBJ databases">
        <authorList>
            <person name="Varghese N."/>
            <person name="Submissions S."/>
        </authorList>
    </citation>
    <scope>NUCLEOTIDE SEQUENCE [LARGE SCALE GENOMIC DNA]</scope>
    <source>
        <strain evidence="10 11">DSM 17919</strain>
    </source>
</reference>
<dbReference type="Pfam" id="PF22692">
    <property type="entry name" value="LlgE_F_G_D1"/>
    <property type="match status" value="1"/>
</dbReference>
<evidence type="ECO:0000256" key="1">
    <source>
        <dbReference type="ARBA" id="ARBA00004117"/>
    </source>
</evidence>
<dbReference type="Pfam" id="PF07559">
    <property type="entry name" value="FlgE_D2"/>
    <property type="match status" value="1"/>
</dbReference>
<keyword evidence="10" id="KW-0969">Cilium</keyword>
<evidence type="ECO:0000256" key="5">
    <source>
        <dbReference type="RuleBase" id="RU362116"/>
    </source>
</evidence>
<evidence type="ECO:0000256" key="4">
    <source>
        <dbReference type="ARBA" id="ARBA00023143"/>
    </source>
</evidence>
<dbReference type="EMBL" id="FQZR01000002">
    <property type="protein sequence ID" value="SHI58409.1"/>
    <property type="molecule type" value="Genomic_DNA"/>
</dbReference>
<dbReference type="InterPro" id="IPR019776">
    <property type="entry name" value="Flagellar_basal_body_rod_CS"/>
</dbReference>
<feature type="domain" description="Flagellar basal-body/hook protein C-terminal" evidence="7">
    <location>
        <begin position="489"/>
        <end position="533"/>
    </location>
</feature>
<comment type="similarity">
    <text evidence="2 5">Belongs to the flagella basal body rod proteins family.</text>
</comment>
<proteinExistence type="inferred from homology"/>
<keyword evidence="4 5" id="KW-0975">Bacterial flagellum</keyword>
<name>A0A8G2C7V4_9BACT</name>
<evidence type="ECO:0000259" key="6">
    <source>
        <dbReference type="Pfam" id="PF00460"/>
    </source>
</evidence>
<dbReference type="PANTHER" id="PTHR30435:SF1">
    <property type="entry name" value="FLAGELLAR HOOK PROTEIN FLGE"/>
    <property type="match status" value="1"/>
</dbReference>
<evidence type="ECO:0000313" key="10">
    <source>
        <dbReference type="EMBL" id="SHI58409.1"/>
    </source>
</evidence>
<comment type="subcellular location">
    <subcellularLocation>
        <location evidence="1 5">Bacterial flagellum basal body</location>
    </subcellularLocation>
</comment>
<dbReference type="PROSITE" id="PS00588">
    <property type="entry name" value="FLAGELLA_BB_ROD"/>
    <property type="match status" value="1"/>
</dbReference>
<dbReference type="InterPro" id="IPR020013">
    <property type="entry name" value="Flagellar_FlgE/F/G"/>
</dbReference>
<evidence type="ECO:0000259" key="7">
    <source>
        <dbReference type="Pfam" id="PF06429"/>
    </source>
</evidence>
<comment type="caution">
    <text evidence="10">The sequence shown here is derived from an EMBL/GenBank/DDBJ whole genome shotgun (WGS) entry which is preliminary data.</text>
</comment>
<feature type="domain" description="Flagellar basal body rod protein N-terminal" evidence="6">
    <location>
        <begin position="7"/>
        <end position="37"/>
    </location>
</feature>
<dbReference type="RefSeq" id="WP_020001515.1">
    <property type="nucleotide sequence ID" value="NZ_CP192219.1"/>
</dbReference>
<accession>A0A8G2C7V4</accession>
<protein>
    <recommendedName>
        <fullName evidence="3 5">Flagellar hook protein FlgE</fullName>
    </recommendedName>
</protein>
<dbReference type="InterPro" id="IPR053967">
    <property type="entry name" value="LlgE_F_G-like_D1"/>
</dbReference>
<dbReference type="GO" id="GO:0009424">
    <property type="term" value="C:bacterial-type flagellum hook"/>
    <property type="evidence" value="ECO:0007669"/>
    <property type="project" value="TreeGrafter"/>
</dbReference>
<evidence type="ECO:0000259" key="9">
    <source>
        <dbReference type="Pfam" id="PF22692"/>
    </source>
</evidence>
<dbReference type="Gene3D" id="2.60.98.20">
    <property type="entry name" value="Flagellar hook protein FlgE"/>
    <property type="match status" value="1"/>
</dbReference>
<dbReference type="GO" id="GO:0009425">
    <property type="term" value="C:bacterial-type flagellum basal body"/>
    <property type="evidence" value="ECO:0007669"/>
    <property type="project" value="UniProtKB-SubCell"/>
</dbReference>
<evidence type="ECO:0000313" key="11">
    <source>
        <dbReference type="Proteomes" id="UP000184001"/>
    </source>
</evidence>
<keyword evidence="10" id="KW-0966">Cell projection</keyword>
<dbReference type="InterPro" id="IPR001444">
    <property type="entry name" value="Flag_bb_rod_N"/>
</dbReference>
<dbReference type="InterPro" id="IPR010930">
    <property type="entry name" value="Flg_bb/hook_C_dom"/>
</dbReference>
<feature type="domain" description="Flagellar hook protein FlgE/F/G-like D1" evidence="9">
    <location>
        <begin position="88"/>
        <end position="131"/>
    </location>
</feature>
<feature type="domain" description="Flagellar hook protein FlgE D2" evidence="8">
    <location>
        <begin position="200"/>
        <end position="415"/>
    </location>
</feature>
<dbReference type="InterPro" id="IPR011491">
    <property type="entry name" value="FlgE_D2"/>
</dbReference>
<keyword evidence="10" id="KW-0282">Flagellum</keyword>
<dbReference type="PANTHER" id="PTHR30435">
    <property type="entry name" value="FLAGELLAR PROTEIN"/>
    <property type="match status" value="1"/>
</dbReference>
<dbReference type="SUPFAM" id="SSF117143">
    <property type="entry name" value="Flagellar hook protein flgE"/>
    <property type="match status" value="1"/>
</dbReference>
<dbReference type="AlphaFoldDB" id="A0A8G2C7V4"/>
<dbReference type="Pfam" id="PF06429">
    <property type="entry name" value="Flg_bbr_C"/>
    <property type="match status" value="1"/>
</dbReference>
<organism evidence="10 11">
    <name type="scientific">Halodesulfovibrio aestuarii</name>
    <dbReference type="NCBI Taxonomy" id="126333"/>
    <lineage>
        <taxon>Bacteria</taxon>
        <taxon>Pseudomonadati</taxon>
        <taxon>Thermodesulfobacteriota</taxon>
        <taxon>Desulfovibrionia</taxon>
        <taxon>Desulfovibrionales</taxon>
        <taxon>Desulfovibrionaceae</taxon>
        <taxon>Halodesulfovibrio</taxon>
    </lineage>
</organism>
<dbReference type="GO" id="GO:0071978">
    <property type="term" value="P:bacterial-type flagellum-dependent swarming motility"/>
    <property type="evidence" value="ECO:0007669"/>
    <property type="project" value="TreeGrafter"/>
</dbReference>
<dbReference type="Proteomes" id="UP000184001">
    <property type="component" value="Unassembled WGS sequence"/>
</dbReference>
<comment type="function">
    <text evidence="5">A flexible structure which links the flagellar filament to the drive apparatus in the basal body.</text>
</comment>
<evidence type="ECO:0000259" key="8">
    <source>
        <dbReference type="Pfam" id="PF07559"/>
    </source>
</evidence>
<dbReference type="Pfam" id="PF00460">
    <property type="entry name" value="Flg_bb_rod"/>
    <property type="match status" value="1"/>
</dbReference>
<dbReference type="InterPro" id="IPR037058">
    <property type="entry name" value="Falgellar_hook_FlgE_sf"/>
</dbReference>
<evidence type="ECO:0000256" key="2">
    <source>
        <dbReference type="ARBA" id="ARBA00009677"/>
    </source>
</evidence>